<organism evidence="1 2">
    <name type="scientific">Thermobacillus composti (strain DSM 18247 / JCM 13945 / KWC4)</name>
    <dbReference type="NCBI Taxonomy" id="717605"/>
    <lineage>
        <taxon>Bacteria</taxon>
        <taxon>Bacillati</taxon>
        <taxon>Bacillota</taxon>
        <taxon>Bacilli</taxon>
        <taxon>Bacillales</taxon>
        <taxon>Paenibacillaceae</taxon>
        <taxon>Thermobacillus</taxon>
    </lineage>
</organism>
<dbReference type="InterPro" id="IPR035069">
    <property type="entry name" value="TTHA1013/TTHA0281-like"/>
</dbReference>
<dbReference type="Gene3D" id="3.30.160.250">
    <property type="match status" value="1"/>
</dbReference>
<dbReference type="eggNOG" id="COG1598">
    <property type="taxonomic scope" value="Bacteria"/>
</dbReference>
<proteinExistence type="predicted"/>
<dbReference type="RefSeq" id="WP_015256779.1">
    <property type="nucleotide sequence ID" value="NC_019898.1"/>
</dbReference>
<keyword evidence="2" id="KW-1185">Reference proteome</keyword>
<evidence type="ECO:0000313" key="2">
    <source>
        <dbReference type="Proteomes" id="UP000010795"/>
    </source>
</evidence>
<gene>
    <name evidence="1" type="ordered locus">Theco_4067</name>
</gene>
<evidence type="ECO:0000313" key="1">
    <source>
        <dbReference type="EMBL" id="AGA60067.1"/>
    </source>
</evidence>
<geneLocation type="plasmid" evidence="1 2">
    <name>pTHECO01</name>
</geneLocation>
<dbReference type="PANTHER" id="PTHR34504">
    <property type="entry name" value="ANTITOXIN HICB"/>
    <property type="match status" value="1"/>
</dbReference>
<reference evidence="2" key="1">
    <citation type="submission" date="2012-01" db="EMBL/GenBank/DDBJ databases">
        <title>Complete sequence of plasmid of Thermobacillus composti KWC4.</title>
        <authorList>
            <person name="Lucas S."/>
            <person name="Han J."/>
            <person name="Lapidus A."/>
            <person name="Cheng J.-F."/>
            <person name="Goodwin L."/>
            <person name="Pitluck S."/>
            <person name="Peters L."/>
            <person name="Ovchinnikova G."/>
            <person name="Teshima H."/>
            <person name="Detter J.C."/>
            <person name="Han C."/>
            <person name="Tapia R."/>
            <person name="Land M."/>
            <person name="Hauser L."/>
            <person name="Kyrpides N."/>
            <person name="Ivanova N."/>
            <person name="Pagani I."/>
            <person name="Anderson I."/>
            <person name="Woyke T."/>
        </authorList>
    </citation>
    <scope>NUCLEOTIDE SEQUENCE [LARGE SCALE GENOMIC DNA]</scope>
    <source>
        <strain evidence="2">DSM 18247 / JCM 13945 / KWC4</strain>
        <plasmid evidence="2">Plasmid pTHECO01</plasmid>
    </source>
</reference>
<dbReference type="AlphaFoldDB" id="L0EKK8"/>
<dbReference type="InterPro" id="IPR051404">
    <property type="entry name" value="TA_system_antitoxin"/>
</dbReference>
<accession>L0EKK8</accession>
<dbReference type="HOGENOM" id="CLU_2620891_0_0_9"/>
<dbReference type="SUPFAM" id="SSF143100">
    <property type="entry name" value="TTHA1013/TTHA0281-like"/>
    <property type="match status" value="1"/>
</dbReference>
<dbReference type="OrthoDB" id="2661152at2"/>
<evidence type="ECO:0008006" key="3">
    <source>
        <dbReference type="Google" id="ProtNLM"/>
    </source>
</evidence>
<name>L0EKK8_THECK</name>
<dbReference type="Proteomes" id="UP000010795">
    <property type="component" value="Plasmid pTHECO01"/>
</dbReference>
<protein>
    <recommendedName>
        <fullName evidence="3">HicB-like antitoxin of toxin-antitoxin system domain-containing protein</fullName>
    </recommendedName>
</protein>
<sequence>MSKMKFTVMIEEDKAEGDFTAYIPAIRLGARGETLEEVRKNAIDLLEMEIESAMKRGQKLPVDCALLETIEITLPVKN</sequence>
<dbReference type="EMBL" id="CP003256">
    <property type="protein sequence ID" value="AGA60067.1"/>
    <property type="molecule type" value="Genomic_DNA"/>
</dbReference>
<dbReference type="PANTHER" id="PTHR34504:SF2">
    <property type="entry name" value="UPF0150 PROTEIN SSL0259"/>
    <property type="match status" value="1"/>
</dbReference>
<dbReference type="KEGG" id="tco:Theco_4067"/>
<keyword evidence="1" id="KW-0614">Plasmid</keyword>